<organism evidence="2 3">
    <name type="scientific">Plakobranchus ocellatus</name>
    <dbReference type="NCBI Taxonomy" id="259542"/>
    <lineage>
        <taxon>Eukaryota</taxon>
        <taxon>Metazoa</taxon>
        <taxon>Spiralia</taxon>
        <taxon>Lophotrochozoa</taxon>
        <taxon>Mollusca</taxon>
        <taxon>Gastropoda</taxon>
        <taxon>Heterobranchia</taxon>
        <taxon>Euthyneura</taxon>
        <taxon>Panpulmonata</taxon>
        <taxon>Sacoglossa</taxon>
        <taxon>Placobranchoidea</taxon>
        <taxon>Plakobranchidae</taxon>
        <taxon>Plakobranchus</taxon>
    </lineage>
</organism>
<dbReference type="AlphaFoldDB" id="A0AAV3YLB9"/>
<feature type="compositionally biased region" description="Polar residues" evidence="1">
    <location>
        <begin position="1"/>
        <end position="18"/>
    </location>
</feature>
<gene>
    <name evidence="2" type="ORF">PoB_001032400</name>
</gene>
<dbReference type="EMBL" id="BLXT01001235">
    <property type="protein sequence ID" value="GFN83818.1"/>
    <property type="molecule type" value="Genomic_DNA"/>
</dbReference>
<keyword evidence="3" id="KW-1185">Reference proteome</keyword>
<accession>A0AAV3YLB9</accession>
<proteinExistence type="predicted"/>
<comment type="caution">
    <text evidence="2">The sequence shown here is derived from an EMBL/GenBank/DDBJ whole genome shotgun (WGS) entry which is preliminary data.</text>
</comment>
<dbReference type="Proteomes" id="UP000735302">
    <property type="component" value="Unassembled WGS sequence"/>
</dbReference>
<evidence type="ECO:0000256" key="1">
    <source>
        <dbReference type="SAM" id="MobiDB-lite"/>
    </source>
</evidence>
<evidence type="ECO:0000313" key="3">
    <source>
        <dbReference type="Proteomes" id="UP000735302"/>
    </source>
</evidence>
<protein>
    <submittedName>
        <fullName evidence="2">Uncharacterized protein</fullName>
    </submittedName>
</protein>
<feature type="compositionally biased region" description="Polar residues" evidence="1">
    <location>
        <begin position="39"/>
        <end position="55"/>
    </location>
</feature>
<name>A0AAV3YLB9_9GAST</name>
<sequence>MATIQAPNSPSEPVQDTNAHIRQEGNKGANKAGMHMQDPDQTSQCLYAPHTSQDPPTVELSHPASQAKAWQLHFVDHWSRKQRYQQICWGKKEVRGANIHTLPPRRRRANPIRKGLISL</sequence>
<reference evidence="2 3" key="1">
    <citation type="journal article" date="2021" name="Elife">
        <title>Chloroplast acquisition without the gene transfer in kleptoplastic sea slugs, Plakobranchus ocellatus.</title>
        <authorList>
            <person name="Maeda T."/>
            <person name="Takahashi S."/>
            <person name="Yoshida T."/>
            <person name="Shimamura S."/>
            <person name="Takaki Y."/>
            <person name="Nagai Y."/>
            <person name="Toyoda A."/>
            <person name="Suzuki Y."/>
            <person name="Arimoto A."/>
            <person name="Ishii H."/>
            <person name="Satoh N."/>
            <person name="Nishiyama T."/>
            <person name="Hasebe M."/>
            <person name="Maruyama T."/>
            <person name="Minagawa J."/>
            <person name="Obokata J."/>
            <person name="Shigenobu S."/>
        </authorList>
    </citation>
    <scope>NUCLEOTIDE SEQUENCE [LARGE SCALE GENOMIC DNA]</scope>
</reference>
<feature type="region of interest" description="Disordered" evidence="1">
    <location>
        <begin position="1"/>
        <end position="64"/>
    </location>
</feature>
<evidence type="ECO:0000313" key="2">
    <source>
        <dbReference type="EMBL" id="GFN83818.1"/>
    </source>
</evidence>